<evidence type="ECO:0000313" key="3">
    <source>
        <dbReference type="Proteomes" id="UP001240749"/>
    </source>
</evidence>
<keyword evidence="3" id="KW-1185">Reference proteome</keyword>
<keyword evidence="1" id="KW-0175">Coiled coil</keyword>
<evidence type="ECO:0000313" key="2">
    <source>
        <dbReference type="EMBL" id="WGH21368.1"/>
    </source>
</evidence>
<sequence length="1177" mass="122777">MTDARTARKVARDLIRLDKRVSALSRTPQLASSSIEDGGAIESYDSDGTLAAVIGKQFDGGQGVVVTTGPTPPTPTAPAVVGGIESVTIRWDGLFGDVDGVADETIFAPTDFSRVEVHLSDDPDLTADTADTLVGTIESPRGGEVLVAPLALGTYYARLVARSVPGKAGAASAVGAGSPSATIDAAQIELKNASKAILESGQELGQKLQDADTALEAHDGRLEEAEGTLTNLKDVELPALEGKLDTLETVTLPALEGELTTLKDVTLPATQDDLKTLKDVTLPALDGKVNTLQTVDLPALSGRLDDAEDALAEVDTQAIADAKRAADMALLIAPISTSAPVLADGTVNGVPRPLDSIWTRIDANGNEIGYWRWTASGWVTMAMSTTVIPNLAASKITSGTIATARLNAQEIAAAVATVIELNADRITSGTVATGRLNAQEIAAAVATVIELNASRITAGTVNTARLNTSEIAAAVATVIQLNADRITSGTVNTDRLNASEIAAKVATIIELNASRITAGTVATARLNAQEIAAATASFQTVDIANLFTSAATIKEAVVEKFWAEVIRARKITADQLLVGSGENLVPDPNFTRTGNAGWSTPTGATFDATGGMDGGGSVLIAASATQDGTYLGMNDANMRARLTPGAYYKVGAWVRANVNIPIGGVGVYLRLYPETGTSGWGWGTPTNYNNKEVIPANTWREVSGIVFVPEGVNTRGVLGLFKQTSFTTSPVRWSVPFIKSATDSSVIVDGGILARHLNIVAGDPTGARMELKPDGLKLYGVDGSEAVNLSAVPPQYVGILDSEGNTLAALADDGTVSGSGLNVTSDPVVMGSPLLGSIADFQHPSETETVGILDFLPRGMVSRGFRAIGGMSVTGGEMELSEINFESTLGRAYRINVTPFGAYVDGGGAYGALVIRYTNDGTRPTLSSPILHRQSVRNQNSADMMLSFGGTFYYLGGSPGTIRLLATVSAVGGTVTVFSSGDGGDLRWWVEDMGLSVPDTGVDRTGKTGTTVAPPPEKKNYTKTYTASGYRSFYESNGGYYAYNTSKMYQGASPVAGGLQSIATFPSMTGDLSGATITSIKAYFYFEHWYYNSGGTAKIGVHGASSIPSTRPSITTVATSSSWPKPGGRWVSIPSSYWAGFKSGTYRGVALGDTSPSLTEYGYARGSSTKIEIKYTK</sequence>
<accession>A0AA49ESF6</accession>
<protein>
    <submittedName>
        <fullName evidence="2">Minor tail protein</fullName>
    </submittedName>
</protein>
<dbReference type="Proteomes" id="UP001240749">
    <property type="component" value="Segment"/>
</dbReference>
<gene>
    <name evidence="2" type="primary">19</name>
    <name evidence="2" type="ORF">SEA_EMOTION_19</name>
</gene>
<dbReference type="EMBL" id="OQ709216">
    <property type="protein sequence ID" value="WGH21368.1"/>
    <property type="molecule type" value="Genomic_DNA"/>
</dbReference>
<evidence type="ECO:0000256" key="1">
    <source>
        <dbReference type="SAM" id="Coils"/>
    </source>
</evidence>
<reference evidence="2" key="1">
    <citation type="submission" date="2023-03" db="EMBL/GenBank/DDBJ databases">
        <authorList>
            <person name="Barcik Weissman S.N."/>
            <person name="Chang S."/>
            <person name="Chen D.A."/>
            <person name="Chew B."/>
            <person name="De Jesus J.L."/>
            <person name="Han M.T."/>
            <person name="Hsu T.-Y."/>
            <person name="Rivera W."/>
            <person name="Vu T.L."/>
            <person name="Garza D.R."/>
            <person name="Stephenson J.C."/>
            <person name="Zorawik M."/>
            <person name="Reddi K."/>
            <person name="Freise A.C."/>
            <person name="Furlong K.P."/>
            <person name="Rudner A.D."/>
            <person name="Beyer A.R."/>
            <person name="Chong R.A."/>
            <person name="Edgington N.P."/>
            <person name="Garcia Costas A.M."/>
            <person name="Gibb B.P."/>
            <person name="Klyczek K.K."/>
            <person name="Swerdlow S.J."/>
            <person name="Russell D.A."/>
            <person name="Jacobs-Sera D."/>
            <person name="Hatfull G.F."/>
        </authorList>
    </citation>
    <scope>NUCLEOTIDE SEQUENCE</scope>
</reference>
<feature type="coiled-coil region" evidence="1">
    <location>
        <begin position="208"/>
        <end position="235"/>
    </location>
</feature>
<dbReference type="Gene3D" id="2.60.120.260">
    <property type="entry name" value="Galactose-binding domain-like"/>
    <property type="match status" value="1"/>
</dbReference>
<proteinExistence type="predicted"/>
<organism evidence="2 3">
    <name type="scientific">Arthrobacter phage Emotion</name>
    <dbReference type="NCBI Taxonomy" id="3038361"/>
    <lineage>
        <taxon>Viruses</taxon>
        <taxon>Duplodnaviria</taxon>
        <taxon>Heunggongvirae</taxon>
        <taxon>Uroviricota</taxon>
        <taxon>Caudoviricetes</taxon>
        <taxon>Casidaviridae</taxon>
        <taxon>Emotionvirus</taxon>
        <taxon>Emotionvirus emotion</taxon>
    </lineage>
</organism>
<name>A0AA49ESF6_9CAUD</name>